<evidence type="ECO:0000259" key="1">
    <source>
        <dbReference type="SMART" id="SM00065"/>
    </source>
</evidence>
<proteinExistence type="predicted"/>
<feature type="domain" description="GAF" evidence="1">
    <location>
        <begin position="27"/>
        <end position="171"/>
    </location>
</feature>
<dbReference type="AlphaFoldDB" id="A0A4R5U879"/>
<comment type="caution">
    <text evidence="2">The sequence shown here is derived from an EMBL/GenBank/DDBJ whole genome shotgun (WGS) entry which is preliminary data.</text>
</comment>
<keyword evidence="3" id="KW-1185">Reference proteome</keyword>
<dbReference type="EMBL" id="SMTG01000004">
    <property type="protein sequence ID" value="TDK30676.1"/>
    <property type="molecule type" value="Genomic_DNA"/>
</dbReference>
<dbReference type="InterPro" id="IPR029016">
    <property type="entry name" value="GAF-like_dom_sf"/>
</dbReference>
<reference evidence="2 3" key="1">
    <citation type="submission" date="2019-03" db="EMBL/GenBank/DDBJ databases">
        <title>Luteimonas zhaokaii sp.nov., isolated from the rectal contents of Plateau pika in Yushu, Qinghai Province, China.</title>
        <authorList>
            <person name="Zhang G."/>
        </authorList>
    </citation>
    <scope>NUCLEOTIDE SEQUENCE [LARGE SCALE GENOMIC DNA]</scope>
    <source>
        <strain evidence="2 3">THG-MD21</strain>
    </source>
</reference>
<dbReference type="Pfam" id="PF01590">
    <property type="entry name" value="GAF"/>
    <property type="match status" value="1"/>
</dbReference>
<dbReference type="SMART" id="SM00065">
    <property type="entry name" value="GAF"/>
    <property type="match status" value="1"/>
</dbReference>
<sequence>MTATSIPTLDEASRQRALDRYHVLDSLPEGAFDDIVQLAATLCGTPTALISLLDHDRQWFKARTGFDGTQTDRSIAVCDHAIRSPDTLMEIPDLRQDARFAHNPLVDGTQGDARFYAGMPLVTPDGAAIGTVCVLDDTPRHLDDAQRAALQALARLTMTLFDARARERAHEHEAFVATVVAAPAPDAHAAPATTHYTLALLELQDLAGTVARLGERGTEKLLQELDAALEAALPSGGTDAVSRSSGSGEYVAVLHGGDAARTLERLQAEISARAHAHGLRFLTGTTQGTAREHTGAVFLRAEADLLDRKAAQTPH</sequence>
<name>A0A4R5U879_9GAMM</name>
<dbReference type="Proteomes" id="UP000295543">
    <property type="component" value="Unassembled WGS sequence"/>
</dbReference>
<dbReference type="InterPro" id="IPR003018">
    <property type="entry name" value="GAF"/>
</dbReference>
<dbReference type="Gene3D" id="3.30.450.40">
    <property type="match status" value="1"/>
</dbReference>
<dbReference type="PANTHER" id="PTHR43102:SF2">
    <property type="entry name" value="GAF DOMAIN-CONTAINING PROTEIN"/>
    <property type="match status" value="1"/>
</dbReference>
<dbReference type="SUPFAM" id="SSF55781">
    <property type="entry name" value="GAF domain-like"/>
    <property type="match status" value="1"/>
</dbReference>
<organism evidence="2 3">
    <name type="scientific">Luteimonas terrae</name>
    <dbReference type="NCBI Taxonomy" id="1530191"/>
    <lineage>
        <taxon>Bacteria</taxon>
        <taxon>Pseudomonadati</taxon>
        <taxon>Pseudomonadota</taxon>
        <taxon>Gammaproteobacteria</taxon>
        <taxon>Lysobacterales</taxon>
        <taxon>Lysobacteraceae</taxon>
        <taxon>Luteimonas</taxon>
    </lineage>
</organism>
<dbReference type="RefSeq" id="WP_133393751.1">
    <property type="nucleotide sequence ID" value="NZ_SMTG01000004.1"/>
</dbReference>
<gene>
    <name evidence="2" type="ORF">E2F49_09970</name>
</gene>
<dbReference type="PANTHER" id="PTHR43102">
    <property type="entry name" value="SLR1143 PROTEIN"/>
    <property type="match status" value="1"/>
</dbReference>
<protein>
    <submittedName>
        <fullName evidence="2">GAF domain-containing protein</fullName>
    </submittedName>
</protein>
<accession>A0A4R5U879</accession>
<dbReference type="OrthoDB" id="9803824at2"/>
<evidence type="ECO:0000313" key="2">
    <source>
        <dbReference type="EMBL" id="TDK30676.1"/>
    </source>
</evidence>
<evidence type="ECO:0000313" key="3">
    <source>
        <dbReference type="Proteomes" id="UP000295543"/>
    </source>
</evidence>